<evidence type="ECO:0000313" key="1">
    <source>
        <dbReference type="EMBL" id="EKC26083.1"/>
    </source>
</evidence>
<accession>K1PWL6</accession>
<gene>
    <name evidence="1" type="ORF">CGI_10023390</name>
</gene>
<proteinExistence type="predicted"/>
<reference evidence="1" key="1">
    <citation type="journal article" date="2012" name="Nature">
        <title>The oyster genome reveals stress adaptation and complexity of shell formation.</title>
        <authorList>
            <person name="Zhang G."/>
            <person name="Fang X."/>
            <person name="Guo X."/>
            <person name="Li L."/>
            <person name="Luo R."/>
            <person name="Xu F."/>
            <person name="Yang P."/>
            <person name="Zhang L."/>
            <person name="Wang X."/>
            <person name="Qi H."/>
            <person name="Xiong Z."/>
            <person name="Que H."/>
            <person name="Xie Y."/>
            <person name="Holland P.W."/>
            <person name="Paps J."/>
            <person name="Zhu Y."/>
            <person name="Wu F."/>
            <person name="Chen Y."/>
            <person name="Wang J."/>
            <person name="Peng C."/>
            <person name="Meng J."/>
            <person name="Yang L."/>
            <person name="Liu J."/>
            <person name="Wen B."/>
            <person name="Zhang N."/>
            <person name="Huang Z."/>
            <person name="Zhu Q."/>
            <person name="Feng Y."/>
            <person name="Mount A."/>
            <person name="Hedgecock D."/>
            <person name="Xu Z."/>
            <person name="Liu Y."/>
            <person name="Domazet-Loso T."/>
            <person name="Du Y."/>
            <person name="Sun X."/>
            <person name="Zhang S."/>
            <person name="Liu B."/>
            <person name="Cheng P."/>
            <person name="Jiang X."/>
            <person name="Li J."/>
            <person name="Fan D."/>
            <person name="Wang W."/>
            <person name="Fu W."/>
            <person name="Wang T."/>
            <person name="Wang B."/>
            <person name="Zhang J."/>
            <person name="Peng Z."/>
            <person name="Li Y."/>
            <person name="Li N."/>
            <person name="Wang J."/>
            <person name="Chen M."/>
            <person name="He Y."/>
            <person name="Tan F."/>
            <person name="Song X."/>
            <person name="Zheng Q."/>
            <person name="Huang R."/>
            <person name="Yang H."/>
            <person name="Du X."/>
            <person name="Chen L."/>
            <person name="Yang M."/>
            <person name="Gaffney P.M."/>
            <person name="Wang S."/>
            <person name="Luo L."/>
            <person name="She Z."/>
            <person name="Ming Y."/>
            <person name="Huang W."/>
            <person name="Zhang S."/>
            <person name="Huang B."/>
            <person name="Zhang Y."/>
            <person name="Qu T."/>
            <person name="Ni P."/>
            <person name="Miao G."/>
            <person name="Wang J."/>
            <person name="Wang Q."/>
            <person name="Steinberg C.E."/>
            <person name="Wang H."/>
            <person name="Li N."/>
            <person name="Qian L."/>
            <person name="Zhang G."/>
            <person name="Li Y."/>
            <person name="Yang H."/>
            <person name="Liu X."/>
            <person name="Wang J."/>
            <person name="Yin Y."/>
            <person name="Wang J."/>
        </authorList>
    </citation>
    <scope>NUCLEOTIDE SEQUENCE [LARGE SCALE GENOMIC DNA]</scope>
    <source>
        <strain evidence="1">05x7-T-G4-1.051#20</strain>
    </source>
</reference>
<dbReference type="HOGENOM" id="CLU_1994806_0_0_1"/>
<protein>
    <submittedName>
        <fullName evidence="1">Uncharacterized protein</fullName>
    </submittedName>
</protein>
<dbReference type="AlphaFoldDB" id="K1PWL6"/>
<organism evidence="1">
    <name type="scientific">Magallana gigas</name>
    <name type="common">Pacific oyster</name>
    <name type="synonym">Crassostrea gigas</name>
    <dbReference type="NCBI Taxonomy" id="29159"/>
    <lineage>
        <taxon>Eukaryota</taxon>
        <taxon>Metazoa</taxon>
        <taxon>Spiralia</taxon>
        <taxon>Lophotrochozoa</taxon>
        <taxon>Mollusca</taxon>
        <taxon>Bivalvia</taxon>
        <taxon>Autobranchia</taxon>
        <taxon>Pteriomorphia</taxon>
        <taxon>Ostreida</taxon>
        <taxon>Ostreoidea</taxon>
        <taxon>Ostreidae</taxon>
        <taxon>Magallana</taxon>
    </lineage>
</organism>
<sequence>MELHGKAKIGGIGEVVGVVTNTSTLVGVSQDGMSQLCSHDDGVTWNSCLGVEVSEITSGANYVTSTPQPFDDFSGTPDDTMFSTYGFSHPQFDVTGVMNGIKVRTLASGSWNLAAWWGTSDWSLL</sequence>
<dbReference type="EMBL" id="JH817786">
    <property type="protein sequence ID" value="EKC26083.1"/>
    <property type="molecule type" value="Genomic_DNA"/>
</dbReference>
<dbReference type="InParanoid" id="K1PWL6"/>
<name>K1PWL6_MAGGI</name>